<dbReference type="InterPro" id="IPR002831">
    <property type="entry name" value="Tscrpt_reg_TrmB_N"/>
</dbReference>
<dbReference type="EMBL" id="LLZU01000005">
    <property type="protein sequence ID" value="KRV50446.1"/>
    <property type="molecule type" value="Genomic_DNA"/>
</dbReference>
<organism evidence="3 4">
    <name type="scientific">Wenjunlia vitaminophila</name>
    <name type="common">Streptomyces vitaminophilus</name>
    <dbReference type="NCBI Taxonomy" id="76728"/>
    <lineage>
        <taxon>Bacteria</taxon>
        <taxon>Bacillati</taxon>
        <taxon>Actinomycetota</taxon>
        <taxon>Actinomycetes</taxon>
        <taxon>Kitasatosporales</taxon>
        <taxon>Streptomycetaceae</taxon>
        <taxon>Wenjunlia</taxon>
    </lineage>
</organism>
<sequence>MLEALGLTEEEARTYAALVRSGACPKEQLATLTGLSSGAVGRALDGLTSHGLVSRDEPDGRRVAAQPPDTAGEVLLLHRMQELMTARAAMMRLADEYHASTREQRGQLPVEYTPKAAVPQRVEQIQRGARREVLHFDTPPYSSVDNRIQVEQLAAGVSYRTVYDRHAIDYPGAMERIDQCIEAGEQARVIARIPMKVMIVDRELAILPALGGIGTWPGATVIVQPSPLLDALIELFERVWVDSVPLDLGAGIEGVRPAELDKADVRLLTLLLSGLTDEAVARHLGVGRRTVLRRARSLMDRAGVATRMQLGWYAARRGWIGLSRKRLAVDSSSEGQLGADTVVRGVGDV</sequence>
<dbReference type="RefSeq" id="WP_018381686.1">
    <property type="nucleotide sequence ID" value="NZ_LLZU01000005.1"/>
</dbReference>
<gene>
    <name evidence="3" type="ORF">AQ490_15275</name>
</gene>
<dbReference type="SMART" id="SM00421">
    <property type="entry name" value="HTH_LUXR"/>
    <property type="match status" value="1"/>
</dbReference>
<evidence type="ECO:0008006" key="5">
    <source>
        <dbReference type="Google" id="ProtNLM"/>
    </source>
</evidence>
<dbReference type="PANTHER" id="PTHR34293">
    <property type="entry name" value="HTH-TYPE TRANSCRIPTIONAL REGULATOR TRMBL2"/>
    <property type="match status" value="1"/>
</dbReference>
<feature type="domain" description="HTH luxR-type" evidence="2">
    <location>
        <begin position="257"/>
        <end position="314"/>
    </location>
</feature>
<evidence type="ECO:0000259" key="2">
    <source>
        <dbReference type="SMART" id="SM00421"/>
    </source>
</evidence>
<dbReference type="Pfam" id="PF01978">
    <property type="entry name" value="TrmB"/>
    <property type="match status" value="1"/>
</dbReference>
<proteinExistence type="predicted"/>
<dbReference type="InterPro" id="IPR000835">
    <property type="entry name" value="HTH_MarR-typ"/>
</dbReference>
<dbReference type="GO" id="GO:0003700">
    <property type="term" value="F:DNA-binding transcription factor activity"/>
    <property type="evidence" value="ECO:0007669"/>
    <property type="project" value="InterPro"/>
</dbReference>
<dbReference type="Proteomes" id="UP000050867">
    <property type="component" value="Unassembled WGS sequence"/>
</dbReference>
<keyword evidence="4" id="KW-1185">Reference proteome</keyword>
<evidence type="ECO:0000313" key="4">
    <source>
        <dbReference type="Proteomes" id="UP000050867"/>
    </source>
</evidence>
<dbReference type="OrthoDB" id="3369460at2"/>
<evidence type="ECO:0000313" key="3">
    <source>
        <dbReference type="EMBL" id="KRV50446.1"/>
    </source>
</evidence>
<dbReference type="InterPro" id="IPR036390">
    <property type="entry name" value="WH_DNA-bd_sf"/>
</dbReference>
<comment type="caution">
    <text evidence="3">The sequence shown here is derived from an EMBL/GenBank/DDBJ whole genome shotgun (WGS) entry which is preliminary data.</text>
</comment>
<evidence type="ECO:0000259" key="1">
    <source>
        <dbReference type="SMART" id="SM00347"/>
    </source>
</evidence>
<dbReference type="AlphaFoldDB" id="A0A0T6LWE8"/>
<dbReference type="SUPFAM" id="SSF46894">
    <property type="entry name" value="C-terminal effector domain of the bipartite response regulators"/>
    <property type="match status" value="1"/>
</dbReference>
<dbReference type="eggNOG" id="COG1378">
    <property type="taxonomic scope" value="Bacteria"/>
</dbReference>
<dbReference type="PANTHER" id="PTHR34293:SF1">
    <property type="entry name" value="HTH-TYPE TRANSCRIPTIONAL REGULATOR TRMBL2"/>
    <property type="match status" value="1"/>
</dbReference>
<dbReference type="InterPro" id="IPR051797">
    <property type="entry name" value="TrmB-like"/>
</dbReference>
<dbReference type="SUPFAM" id="SSF46785">
    <property type="entry name" value="Winged helix' DNA-binding domain"/>
    <property type="match status" value="1"/>
</dbReference>
<dbReference type="InterPro" id="IPR036388">
    <property type="entry name" value="WH-like_DNA-bd_sf"/>
</dbReference>
<dbReference type="Gene3D" id="1.10.10.10">
    <property type="entry name" value="Winged helix-like DNA-binding domain superfamily/Winged helix DNA-binding domain"/>
    <property type="match status" value="2"/>
</dbReference>
<feature type="domain" description="HTH marR-type" evidence="1">
    <location>
        <begin position="1"/>
        <end position="98"/>
    </location>
</feature>
<dbReference type="InterPro" id="IPR016032">
    <property type="entry name" value="Sig_transdc_resp-reg_C-effctor"/>
</dbReference>
<dbReference type="SMART" id="SM00347">
    <property type="entry name" value="HTH_MARR"/>
    <property type="match status" value="1"/>
</dbReference>
<name>A0A0T6LWE8_WENVI</name>
<dbReference type="InterPro" id="IPR000792">
    <property type="entry name" value="Tscrpt_reg_LuxR_C"/>
</dbReference>
<dbReference type="STRING" id="76728.AQ490_15275"/>
<dbReference type="GO" id="GO:0003677">
    <property type="term" value="F:DNA binding"/>
    <property type="evidence" value="ECO:0007669"/>
    <property type="project" value="InterPro"/>
</dbReference>
<accession>A0A0T6LWE8</accession>
<reference evidence="3 4" key="1">
    <citation type="submission" date="2015-10" db="EMBL/GenBank/DDBJ databases">
        <title>Draft genome sequence of pyrrolomycin-producing Streptomyces vitaminophilus.</title>
        <authorList>
            <person name="Graham D.E."/>
            <person name="Mahan K.M."/>
            <person name="Klingeman D.M."/>
            <person name="Hettich R.L."/>
            <person name="Parry R.J."/>
        </authorList>
    </citation>
    <scope>NUCLEOTIDE SEQUENCE [LARGE SCALE GENOMIC DNA]</scope>
    <source>
        <strain evidence="3 4">ATCC 31673</strain>
    </source>
</reference>
<protein>
    <recommendedName>
        <fullName evidence="5">Sugar-specific transcriptional regulator TrmB</fullName>
    </recommendedName>
</protein>